<dbReference type="KEGG" id="egl:EGR_11178"/>
<sequence length="128" mass="13933">MLLITAVPFGHSSVTAVTMKQQPPYNGHLTGQHLKCLHKAPILYLSPLQIYAYLSAASKDMKRAQHLGNYTGHRAAVKFNSGAQLLLSSVTFAIVTCAALHKSPLELSKAVHMAEKSCRQYGNGDQNE</sequence>
<dbReference type="AlphaFoldDB" id="W6TYX7"/>
<accession>W6TYX7</accession>
<organism evidence="1 2">
    <name type="scientific">Echinococcus granulosus</name>
    <name type="common">Hydatid tapeworm</name>
    <dbReference type="NCBI Taxonomy" id="6210"/>
    <lineage>
        <taxon>Eukaryota</taxon>
        <taxon>Metazoa</taxon>
        <taxon>Spiralia</taxon>
        <taxon>Lophotrochozoa</taxon>
        <taxon>Platyhelminthes</taxon>
        <taxon>Cestoda</taxon>
        <taxon>Eucestoda</taxon>
        <taxon>Cyclophyllidea</taxon>
        <taxon>Taeniidae</taxon>
        <taxon>Echinococcus</taxon>
        <taxon>Echinococcus granulosus group</taxon>
    </lineage>
</organism>
<dbReference type="RefSeq" id="XP_024345161.1">
    <property type="nucleotide sequence ID" value="XM_024500425.1"/>
</dbReference>
<comment type="caution">
    <text evidence="1">The sequence shown here is derived from an EMBL/GenBank/DDBJ whole genome shotgun (WGS) entry which is preliminary data.</text>
</comment>
<reference evidence="1 2" key="1">
    <citation type="journal article" date="2013" name="Nat. Genet.">
        <title>The genome of the hydatid tapeworm Echinococcus granulosus.</title>
        <authorList>
            <person name="Zheng H."/>
            <person name="Zhang W."/>
            <person name="Zhang L."/>
            <person name="Zhang Z."/>
            <person name="Li J."/>
            <person name="Lu G."/>
            <person name="Zhu Y."/>
            <person name="Wang Y."/>
            <person name="Huang Y."/>
            <person name="Liu J."/>
            <person name="Kang H."/>
            <person name="Chen J."/>
            <person name="Wang L."/>
            <person name="Chen A."/>
            <person name="Yu S."/>
            <person name="Gao Z."/>
            <person name="Jin L."/>
            <person name="Gu W."/>
            <person name="Wang Z."/>
            <person name="Zhao L."/>
            <person name="Shi B."/>
            <person name="Wen H."/>
            <person name="Lin R."/>
            <person name="Jones M.K."/>
            <person name="Brejova B."/>
            <person name="Vinar T."/>
            <person name="Zhao G."/>
            <person name="McManus D.P."/>
            <person name="Chen Z."/>
            <person name="Zhou Y."/>
            <person name="Wang S."/>
        </authorList>
    </citation>
    <scope>NUCLEOTIDE SEQUENCE [LARGE SCALE GENOMIC DNA]</scope>
</reference>
<evidence type="ECO:0000313" key="1">
    <source>
        <dbReference type="EMBL" id="EUB53965.1"/>
    </source>
</evidence>
<name>W6TYX7_ECHGR</name>
<protein>
    <submittedName>
        <fullName evidence="1">Uncharacterized protein</fullName>
    </submittedName>
</protein>
<keyword evidence="2" id="KW-1185">Reference proteome</keyword>
<evidence type="ECO:0000313" key="2">
    <source>
        <dbReference type="Proteomes" id="UP000019149"/>
    </source>
</evidence>
<dbReference type="EMBL" id="APAU02000454">
    <property type="protein sequence ID" value="EUB53965.1"/>
    <property type="molecule type" value="Genomic_DNA"/>
</dbReference>
<gene>
    <name evidence="1" type="ORF">EGR_11178</name>
</gene>
<dbReference type="CTD" id="36346891"/>
<dbReference type="Proteomes" id="UP000019149">
    <property type="component" value="Unassembled WGS sequence"/>
</dbReference>
<proteinExistence type="predicted"/>
<dbReference type="GeneID" id="36346891"/>